<keyword evidence="7" id="KW-0809">Transit peptide</keyword>
<keyword evidence="6 12" id="KW-0460">Magnesium</keyword>
<feature type="region of interest" description="Disordered" evidence="13">
    <location>
        <begin position="17"/>
        <end position="43"/>
    </location>
</feature>
<keyword evidence="15" id="KW-1185">Reference proteome</keyword>
<evidence type="ECO:0000256" key="2">
    <source>
        <dbReference type="ARBA" id="ARBA00009765"/>
    </source>
</evidence>
<gene>
    <name evidence="14" type="ORF">FA09DRAFT_330764</name>
</gene>
<comment type="subcellular location">
    <subcellularLocation>
        <location evidence="1 12">Mitochondrion inner membrane</location>
        <topology evidence="1 12">Multi-pass membrane protein</topology>
    </subcellularLocation>
</comment>
<sequence>MSLAGPSLRAVRHAAARLTATAPPGAAALSTPRRSRSDAKPEHSAALLALKAGPSASRARTVVADAGLVAPNTPRTQPGSSRRSGTASSTGQLASLRSVPRPLRLSLVARPLHTASLATPSLPPPLPLRCTVLDASGSVKVISGTFSRAALCAEHHLEPRDLRKVDSRVPNVVPTILVRDEAFLVNVLHVRALVKKDQVLLFDSFGSTDTALHSAFIYALTHNLSLSAPTTLPYEFRALESILSSVLSALSSEVAMLRGLISSLLNALEANIDRDRLLALLLYTRKLRAFDARCRGTARCVRDLLEDDLDMEQMYLTERRTGTGRHQELELLLESFDNQVEELIAEGDAMSSNINNTREIIDLILDSNRNNLLALDLRTSITTLGVSAGTLWAGLFGMNLISGFEQGPIAFYGATGAAFASVFIVATIGHRKLERARRVGLMTGGRGRQNVVPSWWGARMRKRDRSSVQEPWLDAEGMGIGGGMSSSDALNAHGAAYAWNSSSLGRGRGLSVADDEAARHASSSQQENGLYAPAAAAISRGQMHSRRGPLYMHAAGFEPSEEDEDGESSPVPAAARQKAAQTALVKRAESEGSDGGAQADRPR</sequence>
<reference evidence="14 15" key="1">
    <citation type="journal article" date="2018" name="Mol. Biol. Evol.">
        <title>Broad Genomic Sampling Reveals a Smut Pathogenic Ancestry of the Fungal Clade Ustilaginomycotina.</title>
        <authorList>
            <person name="Kijpornyongpan T."/>
            <person name="Mondo S.J."/>
            <person name="Barry K."/>
            <person name="Sandor L."/>
            <person name="Lee J."/>
            <person name="Lipzen A."/>
            <person name="Pangilinan J."/>
            <person name="LaButti K."/>
            <person name="Hainaut M."/>
            <person name="Henrissat B."/>
            <person name="Grigoriev I.V."/>
            <person name="Spatafora J.W."/>
            <person name="Aime M.C."/>
        </authorList>
    </citation>
    <scope>NUCLEOTIDE SEQUENCE [LARGE SCALE GENOMIC DNA]</scope>
    <source>
        <strain evidence="14 15">MCA 4186</strain>
    </source>
</reference>
<dbReference type="OrthoDB" id="10251508at2759"/>
<comment type="similarity">
    <text evidence="2 12">Belongs to the CorA metal ion transporter (MIT) (TC 1.A.35) family.</text>
</comment>
<keyword evidence="3 12" id="KW-0813">Transport</keyword>
<keyword evidence="4 12" id="KW-0812">Transmembrane</keyword>
<name>A0A316Z6C4_9BASI</name>
<comment type="caution">
    <text evidence="12">Lacks conserved residue(s) required for the propagation of feature annotation.</text>
</comment>
<evidence type="ECO:0000256" key="6">
    <source>
        <dbReference type="ARBA" id="ARBA00022842"/>
    </source>
</evidence>
<feature type="compositionally biased region" description="Low complexity" evidence="13">
    <location>
        <begin position="17"/>
        <end position="32"/>
    </location>
</feature>
<dbReference type="InterPro" id="IPR039204">
    <property type="entry name" value="MRS2-like"/>
</dbReference>
<dbReference type="PANTHER" id="PTHR13890">
    <property type="entry name" value="RNA SPLICING PROTEIN MRS2, MITOCHONDRIAL"/>
    <property type="match status" value="1"/>
</dbReference>
<dbReference type="FunFam" id="2.40.128.330:FF:000002">
    <property type="entry name" value="Inner membrane magnesium transporter mrs2"/>
    <property type="match status" value="1"/>
</dbReference>
<feature type="transmembrane region" description="Helical" evidence="12">
    <location>
        <begin position="409"/>
        <end position="428"/>
    </location>
</feature>
<evidence type="ECO:0000256" key="3">
    <source>
        <dbReference type="ARBA" id="ARBA00022448"/>
    </source>
</evidence>
<keyword evidence="9 12" id="KW-0406">Ion transport</keyword>
<keyword evidence="10" id="KW-0496">Mitochondrion</keyword>
<feature type="region of interest" description="Disordered" evidence="13">
    <location>
        <begin position="64"/>
        <end position="95"/>
    </location>
</feature>
<proteinExistence type="inferred from homology"/>
<dbReference type="RefSeq" id="XP_025597400.1">
    <property type="nucleotide sequence ID" value="XM_025742738.1"/>
</dbReference>
<dbReference type="GeneID" id="37270282"/>
<dbReference type="CDD" id="cd12823">
    <property type="entry name" value="Mrs2_Mfm1p-like"/>
    <property type="match status" value="1"/>
</dbReference>
<dbReference type="GO" id="GO:0015095">
    <property type="term" value="F:magnesium ion transmembrane transporter activity"/>
    <property type="evidence" value="ECO:0007669"/>
    <property type="project" value="TreeGrafter"/>
</dbReference>
<dbReference type="PANTHER" id="PTHR13890:SF0">
    <property type="entry name" value="MAGNESIUM TRANSPORTER MRS2 HOMOLOG, MITOCHONDRIAL"/>
    <property type="match status" value="1"/>
</dbReference>
<dbReference type="Pfam" id="PF22099">
    <property type="entry name" value="MRS2-like"/>
    <property type="match status" value="1"/>
</dbReference>
<dbReference type="AlphaFoldDB" id="A0A316Z6C4"/>
<evidence type="ECO:0000256" key="7">
    <source>
        <dbReference type="ARBA" id="ARBA00022946"/>
    </source>
</evidence>
<evidence type="ECO:0000256" key="1">
    <source>
        <dbReference type="ARBA" id="ARBA00004448"/>
    </source>
</evidence>
<protein>
    <recommendedName>
        <fullName evidence="12">Magnesium transporter</fullName>
    </recommendedName>
</protein>
<evidence type="ECO:0000256" key="13">
    <source>
        <dbReference type="SAM" id="MobiDB-lite"/>
    </source>
</evidence>
<accession>A0A316Z6C4</accession>
<evidence type="ECO:0000256" key="9">
    <source>
        <dbReference type="ARBA" id="ARBA00023065"/>
    </source>
</evidence>
<dbReference type="EMBL" id="KZ819296">
    <property type="protein sequence ID" value="PWN97121.1"/>
    <property type="molecule type" value="Genomic_DNA"/>
</dbReference>
<keyword evidence="5 12" id="KW-0999">Mitochondrion inner membrane</keyword>
<evidence type="ECO:0000256" key="8">
    <source>
        <dbReference type="ARBA" id="ARBA00022989"/>
    </source>
</evidence>
<evidence type="ECO:0000313" key="14">
    <source>
        <dbReference type="EMBL" id="PWN97121.1"/>
    </source>
</evidence>
<keyword evidence="11 12" id="KW-0472">Membrane</keyword>
<keyword evidence="8 12" id="KW-1133">Transmembrane helix</keyword>
<feature type="compositionally biased region" description="Low complexity" evidence="13">
    <location>
        <begin position="568"/>
        <end position="583"/>
    </location>
</feature>
<organism evidence="14 15">
    <name type="scientific">Tilletiopsis washingtonensis</name>
    <dbReference type="NCBI Taxonomy" id="58919"/>
    <lineage>
        <taxon>Eukaryota</taxon>
        <taxon>Fungi</taxon>
        <taxon>Dikarya</taxon>
        <taxon>Basidiomycota</taxon>
        <taxon>Ustilaginomycotina</taxon>
        <taxon>Exobasidiomycetes</taxon>
        <taxon>Entylomatales</taxon>
        <taxon>Entylomatales incertae sedis</taxon>
        <taxon>Tilletiopsis</taxon>
    </lineage>
</organism>
<dbReference type="Proteomes" id="UP000245946">
    <property type="component" value="Unassembled WGS sequence"/>
</dbReference>
<evidence type="ECO:0000256" key="11">
    <source>
        <dbReference type="ARBA" id="ARBA00023136"/>
    </source>
</evidence>
<dbReference type="Gene3D" id="2.40.128.330">
    <property type="match status" value="1"/>
</dbReference>
<evidence type="ECO:0000256" key="10">
    <source>
        <dbReference type="ARBA" id="ARBA00023128"/>
    </source>
</evidence>
<evidence type="ECO:0000256" key="12">
    <source>
        <dbReference type="RuleBase" id="RU366042"/>
    </source>
</evidence>
<dbReference type="GO" id="GO:0045016">
    <property type="term" value="P:mitochondrial magnesium ion transmembrane transport"/>
    <property type="evidence" value="ECO:0007669"/>
    <property type="project" value="TreeGrafter"/>
</dbReference>
<evidence type="ECO:0000313" key="15">
    <source>
        <dbReference type="Proteomes" id="UP000245946"/>
    </source>
</evidence>
<evidence type="ECO:0000256" key="5">
    <source>
        <dbReference type="ARBA" id="ARBA00022792"/>
    </source>
</evidence>
<dbReference type="Gene3D" id="1.20.58.340">
    <property type="entry name" value="Magnesium transport protein CorA, transmembrane region"/>
    <property type="match status" value="1"/>
</dbReference>
<dbReference type="GO" id="GO:0005743">
    <property type="term" value="C:mitochondrial inner membrane"/>
    <property type="evidence" value="ECO:0007669"/>
    <property type="project" value="UniProtKB-SubCell"/>
</dbReference>
<evidence type="ECO:0000256" key="4">
    <source>
        <dbReference type="ARBA" id="ARBA00022692"/>
    </source>
</evidence>
<feature type="region of interest" description="Disordered" evidence="13">
    <location>
        <begin position="553"/>
        <end position="603"/>
    </location>
</feature>
<dbReference type="STRING" id="58919.A0A316Z6C4"/>
<feature type="compositionally biased region" description="Low complexity" evidence="13">
    <location>
        <begin position="79"/>
        <end position="95"/>
    </location>
</feature>